<dbReference type="NCBIfam" id="TIGR00097">
    <property type="entry name" value="HMP-P_kinase"/>
    <property type="match status" value="1"/>
</dbReference>
<evidence type="ECO:0000256" key="7">
    <source>
        <dbReference type="ARBA" id="ARBA00022777"/>
    </source>
</evidence>
<organism evidence="12 13">
    <name type="scientific">Galactobacter caseinivorans</name>
    <dbReference type="NCBI Taxonomy" id="2676123"/>
    <lineage>
        <taxon>Bacteria</taxon>
        <taxon>Bacillati</taxon>
        <taxon>Actinomycetota</taxon>
        <taxon>Actinomycetes</taxon>
        <taxon>Micrococcales</taxon>
        <taxon>Micrococcaceae</taxon>
        <taxon>Galactobacter</taxon>
    </lineage>
</organism>
<comment type="function">
    <text evidence="3">Catalyzes the phosphorylation of hydroxymethylpyrimidine phosphate (HMP-P) to HMP-PP, and of HMP to HMP-P.</text>
</comment>
<dbReference type="AlphaFoldDB" id="A0A496PIP0"/>
<dbReference type="EMBL" id="QQXL01000004">
    <property type="protein sequence ID" value="RKW70310.1"/>
    <property type="molecule type" value="Genomic_DNA"/>
</dbReference>
<dbReference type="UniPathway" id="UPA00060">
    <property type="reaction ID" value="UER00138"/>
</dbReference>
<feature type="domain" description="Pyridoxamine kinase/Phosphomethylpyrimidine kinase" evidence="11">
    <location>
        <begin position="13"/>
        <end position="269"/>
    </location>
</feature>
<keyword evidence="6" id="KW-0547">Nucleotide-binding</keyword>
<protein>
    <submittedName>
        <fullName evidence="12">Bifunctional hydroxymethylpyrimidine kinase/phosphomethylpyrimidine kinase</fullName>
        <ecNumber evidence="12">2.7.1.49</ecNumber>
        <ecNumber evidence="12">2.7.4.7</ecNumber>
    </submittedName>
</protein>
<dbReference type="GO" id="GO:0008972">
    <property type="term" value="F:phosphomethylpyrimidine kinase activity"/>
    <property type="evidence" value="ECO:0007669"/>
    <property type="project" value="UniProtKB-EC"/>
</dbReference>
<dbReference type="Proteomes" id="UP000273119">
    <property type="component" value="Unassembled WGS sequence"/>
</dbReference>
<comment type="catalytic activity">
    <reaction evidence="2">
        <text>4-amino-2-methyl-5-(phosphooxymethyl)pyrimidine + ATP = 4-amino-2-methyl-5-(diphosphooxymethyl)pyrimidine + ADP</text>
        <dbReference type="Rhea" id="RHEA:19893"/>
        <dbReference type="ChEBI" id="CHEBI:30616"/>
        <dbReference type="ChEBI" id="CHEBI:57841"/>
        <dbReference type="ChEBI" id="CHEBI:58354"/>
        <dbReference type="ChEBI" id="CHEBI:456216"/>
        <dbReference type="EC" id="2.7.4.7"/>
    </reaction>
</comment>
<dbReference type="GO" id="GO:0005524">
    <property type="term" value="F:ATP binding"/>
    <property type="evidence" value="ECO:0007669"/>
    <property type="project" value="UniProtKB-KW"/>
</dbReference>
<dbReference type="InterPro" id="IPR013749">
    <property type="entry name" value="PM/HMP-P_kinase-1"/>
</dbReference>
<dbReference type="FunFam" id="3.40.1190.20:FF:000003">
    <property type="entry name" value="Phosphomethylpyrimidine kinase ThiD"/>
    <property type="match status" value="1"/>
</dbReference>
<keyword evidence="9" id="KW-0784">Thiamine biosynthesis</keyword>
<feature type="domain" description="Thiaminase-2/PQQC" evidence="10">
    <location>
        <begin position="306"/>
        <end position="487"/>
    </location>
</feature>
<evidence type="ECO:0000256" key="2">
    <source>
        <dbReference type="ARBA" id="ARBA00000565"/>
    </source>
</evidence>
<evidence type="ECO:0000256" key="3">
    <source>
        <dbReference type="ARBA" id="ARBA00003848"/>
    </source>
</evidence>
<evidence type="ECO:0000259" key="10">
    <source>
        <dbReference type="Pfam" id="PF03070"/>
    </source>
</evidence>
<dbReference type="CDD" id="cd01169">
    <property type="entry name" value="HMPP_kinase"/>
    <property type="match status" value="1"/>
</dbReference>
<evidence type="ECO:0000256" key="1">
    <source>
        <dbReference type="ARBA" id="ARBA00000151"/>
    </source>
</evidence>
<evidence type="ECO:0000256" key="4">
    <source>
        <dbReference type="ARBA" id="ARBA00004769"/>
    </source>
</evidence>
<proteinExistence type="predicted"/>
<gene>
    <name evidence="12" type="primary">thiD</name>
    <name evidence="12" type="ORF">DWQ67_07330</name>
</gene>
<dbReference type="InterPro" id="IPR016084">
    <property type="entry name" value="Haem_Oase-like_multi-hlx"/>
</dbReference>
<dbReference type="InterPro" id="IPR004399">
    <property type="entry name" value="HMP/HMP-P_kinase_dom"/>
</dbReference>
<sequence>MIGVPVLSIAGSDPSGGAGIQADLKTISACGGYGMSVLTALTAQNTRGVSAVFVPPTEFLAQQLDAVLTDVPPAAIKIGMLGSATVIDTVREALFALEAAGVRPLVVLDPVMVATSGDRLLDADAEAALHRLMAHVDLVTPNAPELGVLAAGAEPTCTADLVTQARALAHRHHVWVLAKGGHLVDGLTAGGTVTDVLLSPQGDVQAVDHPFVETTNTHGTGCSLSSALATFAARGADWPAATRLAVDYLAHALAHADELGIGSGHGPVHHLAGLWDGEGVPSLGLASGWWAQLAARARASDATTVVRALASGSVEPELFQLYLGQDLAYLQDYAEHLDAASNAAADRGDVDGAAFWAASATVCREEEPELHTRLGAEVPEPDAVTRAYADHLASASAAGYPVLVAALLPCFSLYAEVGARLAPDLADDAAAEVRDWVTTYADPGFAAVAAEAMARLDELAEDADPATRERMRRAMAQSLEREIAFFDR</sequence>
<dbReference type="GO" id="GO:0009229">
    <property type="term" value="P:thiamine diphosphate biosynthetic process"/>
    <property type="evidence" value="ECO:0007669"/>
    <property type="project" value="UniProtKB-UniPathway"/>
</dbReference>
<comment type="caution">
    <text evidence="12">The sequence shown here is derived from an EMBL/GenBank/DDBJ whole genome shotgun (WGS) entry which is preliminary data.</text>
</comment>
<reference evidence="12 13" key="1">
    <citation type="submission" date="2018-07" db="EMBL/GenBank/DDBJ databases">
        <title>Arthrobacter sp. nov., isolated from raw cow's milk with high bacterial count.</title>
        <authorList>
            <person name="Hahne J."/>
            <person name="Isele D."/>
            <person name="Lipski A."/>
        </authorList>
    </citation>
    <scope>NUCLEOTIDE SEQUENCE [LARGE SCALE GENOMIC DNA]</scope>
    <source>
        <strain evidence="12 13">JZ R-183</strain>
    </source>
</reference>
<dbReference type="GO" id="GO:0008902">
    <property type="term" value="F:hydroxymethylpyrimidine kinase activity"/>
    <property type="evidence" value="ECO:0007669"/>
    <property type="project" value="UniProtKB-EC"/>
</dbReference>
<keyword evidence="13" id="KW-1185">Reference proteome</keyword>
<dbReference type="SUPFAM" id="SSF53613">
    <property type="entry name" value="Ribokinase-like"/>
    <property type="match status" value="1"/>
</dbReference>
<dbReference type="PANTHER" id="PTHR20858">
    <property type="entry name" value="PHOSPHOMETHYLPYRIMIDINE KINASE"/>
    <property type="match status" value="1"/>
</dbReference>
<evidence type="ECO:0000256" key="6">
    <source>
        <dbReference type="ARBA" id="ARBA00022741"/>
    </source>
</evidence>
<dbReference type="GO" id="GO:0005829">
    <property type="term" value="C:cytosol"/>
    <property type="evidence" value="ECO:0007669"/>
    <property type="project" value="TreeGrafter"/>
</dbReference>
<keyword evidence="5 12" id="KW-0808">Transferase</keyword>
<dbReference type="RefSeq" id="WP_121484963.1">
    <property type="nucleotide sequence ID" value="NZ_QQXL01000004.1"/>
</dbReference>
<name>A0A496PIP0_9MICC</name>
<dbReference type="InterPro" id="IPR029056">
    <property type="entry name" value="Ribokinase-like"/>
</dbReference>
<comment type="catalytic activity">
    <reaction evidence="1">
        <text>4-amino-5-hydroxymethyl-2-methylpyrimidine + ATP = 4-amino-2-methyl-5-(phosphooxymethyl)pyrimidine + ADP + H(+)</text>
        <dbReference type="Rhea" id="RHEA:23096"/>
        <dbReference type="ChEBI" id="CHEBI:15378"/>
        <dbReference type="ChEBI" id="CHEBI:16892"/>
        <dbReference type="ChEBI" id="CHEBI:30616"/>
        <dbReference type="ChEBI" id="CHEBI:58354"/>
        <dbReference type="ChEBI" id="CHEBI:456216"/>
        <dbReference type="EC" id="2.7.1.49"/>
    </reaction>
</comment>
<evidence type="ECO:0000259" key="11">
    <source>
        <dbReference type="Pfam" id="PF08543"/>
    </source>
</evidence>
<dbReference type="SUPFAM" id="SSF48613">
    <property type="entry name" value="Heme oxygenase-like"/>
    <property type="match status" value="1"/>
</dbReference>
<evidence type="ECO:0000313" key="13">
    <source>
        <dbReference type="Proteomes" id="UP000273119"/>
    </source>
</evidence>
<dbReference type="PANTHER" id="PTHR20858:SF17">
    <property type="entry name" value="HYDROXYMETHYLPYRIMIDINE_PHOSPHOMETHYLPYRIMIDINE KINASE THI20-RELATED"/>
    <property type="match status" value="1"/>
</dbReference>
<evidence type="ECO:0000256" key="5">
    <source>
        <dbReference type="ARBA" id="ARBA00022679"/>
    </source>
</evidence>
<evidence type="ECO:0000313" key="12">
    <source>
        <dbReference type="EMBL" id="RKW70310.1"/>
    </source>
</evidence>
<dbReference type="EC" id="2.7.4.7" evidence="12"/>
<evidence type="ECO:0000256" key="9">
    <source>
        <dbReference type="ARBA" id="ARBA00022977"/>
    </source>
</evidence>
<dbReference type="GO" id="GO:0009228">
    <property type="term" value="P:thiamine biosynthetic process"/>
    <property type="evidence" value="ECO:0007669"/>
    <property type="project" value="UniProtKB-KW"/>
</dbReference>
<dbReference type="Pfam" id="PF08543">
    <property type="entry name" value="Phos_pyr_kin"/>
    <property type="match status" value="1"/>
</dbReference>
<dbReference type="Gene3D" id="3.40.1190.20">
    <property type="match status" value="1"/>
</dbReference>
<accession>A0A496PIP0</accession>
<comment type="pathway">
    <text evidence="4">Cofactor biosynthesis; thiamine diphosphate biosynthesis; 4-amino-2-methyl-5-diphosphomethylpyrimidine from 5-amino-1-(5-phospho-D-ribosyl)imidazole: step 3/3.</text>
</comment>
<dbReference type="Pfam" id="PF03070">
    <property type="entry name" value="TENA_THI-4"/>
    <property type="match status" value="1"/>
</dbReference>
<dbReference type="Gene3D" id="1.20.910.10">
    <property type="entry name" value="Heme oxygenase-like"/>
    <property type="match status" value="1"/>
</dbReference>
<keyword evidence="7 12" id="KW-0418">Kinase</keyword>
<evidence type="ECO:0000256" key="8">
    <source>
        <dbReference type="ARBA" id="ARBA00022840"/>
    </source>
</evidence>
<dbReference type="InterPro" id="IPR004305">
    <property type="entry name" value="Thiaminase-2/PQQC"/>
</dbReference>
<keyword evidence="8" id="KW-0067">ATP-binding</keyword>
<dbReference type="EC" id="2.7.1.49" evidence="12"/>